<protein>
    <submittedName>
        <fullName evidence="3">Hydantoinase/oxoprolinase family protein</fullName>
    </submittedName>
</protein>
<sequence>IVTALHELLQQTGAAPADLHGVMIGTTHFTNAVVQRRALNPVAIIRLGLPATECLPPLIDWPEDLRALVGRATYLLPGGHEVDGCPIVPFVPQDVERVAHDLKAQGLTEVAITSVFSPVDPSQEQHAAAIVQQIIPEATVTLSSEIGRLGLLERENATVMNACLRHLGRRTVQAFEQALALVTLQVPLFLTQNDGTLMRAAYAAQYPVLTFASGPTNSMRGAAFLTGLADAMVIDVGGTTSDVGALVKGFPRPASLAVEVGGVRTNFRMPDVYSFGLGGGSMVTPAPLRIGPQSVGYELSRRAMVFGGDVLTASDIGVAAGLADFGSRQHLEALDPALVQRCQQAIERQLAESVDRMKLSATPVPLIAVGGGSFLVPERLPGVSQVLRAPHYQVANAVGAAIAQISGEVDQTMSLSGHSRDEALAHAKALAIERAVTAGAQPDTVQVVDVEEIPLTYLPSNAIRLRVKAVGELRLDR</sequence>
<dbReference type="SUPFAM" id="SSF53067">
    <property type="entry name" value="Actin-like ATPase domain"/>
    <property type="match status" value="1"/>
</dbReference>
<feature type="domain" description="Hydantoinase/oxoprolinase N-terminal" evidence="2">
    <location>
        <begin position="1"/>
        <end position="134"/>
    </location>
</feature>
<evidence type="ECO:0000313" key="4">
    <source>
        <dbReference type="Proteomes" id="UP000712673"/>
    </source>
</evidence>
<dbReference type="Pfam" id="PF01968">
    <property type="entry name" value="Hydantoinase_A"/>
    <property type="match status" value="1"/>
</dbReference>
<reference evidence="3" key="1">
    <citation type="submission" date="2019-03" db="EMBL/GenBank/DDBJ databases">
        <title>Lake Tanganyika Metagenome-Assembled Genomes (MAGs).</title>
        <authorList>
            <person name="Tran P."/>
        </authorList>
    </citation>
    <scope>NUCLEOTIDE SEQUENCE</scope>
    <source>
        <strain evidence="3">K_DeepCast_65m_m2_066</strain>
    </source>
</reference>
<gene>
    <name evidence="3" type="ORF">FJZ47_15380</name>
</gene>
<dbReference type="PANTHER" id="PTHR11365:SF10">
    <property type="entry name" value="HYDANTOINASE_OXOPROLINASE"/>
    <property type="match status" value="1"/>
</dbReference>
<dbReference type="Pfam" id="PF05378">
    <property type="entry name" value="Hydant_A_N"/>
    <property type="match status" value="1"/>
</dbReference>
<dbReference type="InterPro" id="IPR045079">
    <property type="entry name" value="Oxoprolinase-like"/>
</dbReference>
<feature type="non-terminal residue" evidence="3">
    <location>
        <position position="1"/>
    </location>
</feature>
<dbReference type="GO" id="GO:0016787">
    <property type="term" value="F:hydrolase activity"/>
    <property type="evidence" value="ECO:0007669"/>
    <property type="project" value="InterPro"/>
</dbReference>
<organism evidence="3 4">
    <name type="scientific">Tectimicrobiota bacterium</name>
    <dbReference type="NCBI Taxonomy" id="2528274"/>
    <lineage>
        <taxon>Bacteria</taxon>
        <taxon>Pseudomonadati</taxon>
        <taxon>Nitrospinota/Tectimicrobiota group</taxon>
        <taxon>Candidatus Tectimicrobiota</taxon>
    </lineage>
</organism>
<accession>A0A938B3C3</accession>
<dbReference type="PANTHER" id="PTHR11365">
    <property type="entry name" value="5-OXOPROLINASE RELATED"/>
    <property type="match status" value="1"/>
</dbReference>
<dbReference type="InterPro" id="IPR043129">
    <property type="entry name" value="ATPase_NBD"/>
</dbReference>
<dbReference type="InterPro" id="IPR002821">
    <property type="entry name" value="Hydantoinase_A"/>
</dbReference>
<name>A0A938B3C3_UNCTE</name>
<dbReference type="Proteomes" id="UP000712673">
    <property type="component" value="Unassembled WGS sequence"/>
</dbReference>
<evidence type="ECO:0000259" key="2">
    <source>
        <dbReference type="Pfam" id="PF05378"/>
    </source>
</evidence>
<dbReference type="InterPro" id="IPR008040">
    <property type="entry name" value="Hydant_A_N"/>
</dbReference>
<evidence type="ECO:0000259" key="1">
    <source>
        <dbReference type="Pfam" id="PF01968"/>
    </source>
</evidence>
<feature type="domain" description="Hydantoinase A/oxoprolinase" evidence="1">
    <location>
        <begin position="154"/>
        <end position="321"/>
    </location>
</feature>
<dbReference type="EMBL" id="VGLS01000500">
    <property type="protein sequence ID" value="MBM3225166.1"/>
    <property type="molecule type" value="Genomic_DNA"/>
</dbReference>
<dbReference type="AlphaFoldDB" id="A0A938B3C3"/>
<proteinExistence type="predicted"/>
<comment type="caution">
    <text evidence="3">The sequence shown here is derived from an EMBL/GenBank/DDBJ whole genome shotgun (WGS) entry which is preliminary data.</text>
</comment>
<evidence type="ECO:0000313" key="3">
    <source>
        <dbReference type="EMBL" id="MBM3225166.1"/>
    </source>
</evidence>